<evidence type="ECO:0000256" key="9">
    <source>
        <dbReference type="SAM" id="Coils"/>
    </source>
</evidence>
<dbReference type="CDD" id="cd14014">
    <property type="entry name" value="STKc_PknB_like"/>
    <property type="match status" value="1"/>
</dbReference>
<comment type="catalytic activity">
    <reaction evidence="7">
        <text>L-threonyl-[protein] + ATP = O-phospho-L-threonyl-[protein] + ADP + H(+)</text>
        <dbReference type="Rhea" id="RHEA:46608"/>
        <dbReference type="Rhea" id="RHEA-COMP:11060"/>
        <dbReference type="Rhea" id="RHEA-COMP:11605"/>
        <dbReference type="ChEBI" id="CHEBI:15378"/>
        <dbReference type="ChEBI" id="CHEBI:30013"/>
        <dbReference type="ChEBI" id="CHEBI:30616"/>
        <dbReference type="ChEBI" id="CHEBI:61977"/>
        <dbReference type="ChEBI" id="CHEBI:456216"/>
        <dbReference type="EC" id="2.7.11.1"/>
    </reaction>
</comment>
<dbReference type="Pfam" id="PF16919">
    <property type="entry name" value="PknG_rubred"/>
    <property type="match status" value="1"/>
</dbReference>
<keyword evidence="4" id="KW-0547">Nucleotide-binding</keyword>
<evidence type="ECO:0000313" key="12">
    <source>
        <dbReference type="Proteomes" id="UP000676967"/>
    </source>
</evidence>
<dbReference type="EMBL" id="AP023356">
    <property type="protein sequence ID" value="BCJ40320.1"/>
    <property type="molecule type" value="Genomic_DNA"/>
</dbReference>
<keyword evidence="12" id="KW-1185">Reference proteome</keyword>
<organism evidence="11 12">
    <name type="scientific">Actinoplanes ianthinogenes</name>
    <dbReference type="NCBI Taxonomy" id="122358"/>
    <lineage>
        <taxon>Bacteria</taxon>
        <taxon>Bacillati</taxon>
        <taxon>Actinomycetota</taxon>
        <taxon>Actinomycetes</taxon>
        <taxon>Micromonosporales</taxon>
        <taxon>Micromonosporaceae</taxon>
        <taxon>Actinoplanes</taxon>
    </lineage>
</organism>
<dbReference type="Gene3D" id="3.30.200.20">
    <property type="entry name" value="Phosphorylase Kinase, domain 1"/>
    <property type="match status" value="1"/>
</dbReference>
<dbReference type="InterPro" id="IPR031634">
    <property type="entry name" value="PknG_rubred"/>
</dbReference>
<evidence type="ECO:0000256" key="4">
    <source>
        <dbReference type="ARBA" id="ARBA00022741"/>
    </source>
</evidence>
<dbReference type="InterPro" id="IPR011009">
    <property type="entry name" value="Kinase-like_dom_sf"/>
</dbReference>
<evidence type="ECO:0000256" key="2">
    <source>
        <dbReference type="ARBA" id="ARBA00022527"/>
    </source>
</evidence>
<evidence type="ECO:0000259" key="10">
    <source>
        <dbReference type="PROSITE" id="PS50011"/>
    </source>
</evidence>
<dbReference type="PANTHER" id="PTHR24363:SF0">
    <property type="entry name" value="SERINE_THREONINE KINASE LIKE DOMAIN CONTAINING 1"/>
    <property type="match status" value="1"/>
</dbReference>
<dbReference type="PANTHER" id="PTHR24363">
    <property type="entry name" value="SERINE/THREONINE PROTEIN KINASE"/>
    <property type="match status" value="1"/>
</dbReference>
<reference evidence="11 12" key="1">
    <citation type="submission" date="2020-08" db="EMBL/GenBank/DDBJ databases">
        <title>Whole genome shotgun sequence of Actinoplanes ianthinogenes NBRC 13996.</title>
        <authorList>
            <person name="Komaki H."/>
            <person name="Tamura T."/>
        </authorList>
    </citation>
    <scope>NUCLEOTIDE SEQUENCE [LARGE SCALE GENOMIC DNA]</scope>
    <source>
        <strain evidence="11 12">NBRC 13996</strain>
    </source>
</reference>
<dbReference type="GO" id="GO:0016301">
    <property type="term" value="F:kinase activity"/>
    <property type="evidence" value="ECO:0007669"/>
    <property type="project" value="UniProtKB-KW"/>
</dbReference>
<keyword evidence="5 11" id="KW-0418">Kinase</keyword>
<dbReference type="InterPro" id="IPR000719">
    <property type="entry name" value="Prot_kinase_dom"/>
</dbReference>
<dbReference type="Pfam" id="PF16918">
    <property type="entry name" value="PknG_TPR"/>
    <property type="match status" value="1"/>
</dbReference>
<dbReference type="InterPro" id="IPR011990">
    <property type="entry name" value="TPR-like_helical_dom_sf"/>
</dbReference>
<dbReference type="PROSITE" id="PS50011">
    <property type="entry name" value="PROTEIN_KINASE_DOM"/>
    <property type="match status" value="1"/>
</dbReference>
<dbReference type="Pfam" id="PF00069">
    <property type="entry name" value="Pkinase"/>
    <property type="match status" value="1"/>
</dbReference>
<feature type="domain" description="Protein kinase" evidence="10">
    <location>
        <begin position="73"/>
        <end position="349"/>
    </location>
</feature>
<comment type="catalytic activity">
    <reaction evidence="8">
        <text>L-seryl-[protein] + ATP = O-phospho-L-seryl-[protein] + ADP + H(+)</text>
        <dbReference type="Rhea" id="RHEA:17989"/>
        <dbReference type="Rhea" id="RHEA-COMP:9863"/>
        <dbReference type="Rhea" id="RHEA-COMP:11604"/>
        <dbReference type="ChEBI" id="CHEBI:15378"/>
        <dbReference type="ChEBI" id="CHEBI:29999"/>
        <dbReference type="ChEBI" id="CHEBI:30616"/>
        <dbReference type="ChEBI" id="CHEBI:83421"/>
        <dbReference type="ChEBI" id="CHEBI:456216"/>
        <dbReference type="EC" id="2.7.11.1"/>
    </reaction>
</comment>
<evidence type="ECO:0000256" key="7">
    <source>
        <dbReference type="ARBA" id="ARBA00047899"/>
    </source>
</evidence>
<evidence type="ECO:0000256" key="6">
    <source>
        <dbReference type="ARBA" id="ARBA00022840"/>
    </source>
</evidence>
<feature type="coiled-coil region" evidence="9">
    <location>
        <begin position="566"/>
        <end position="593"/>
    </location>
</feature>
<dbReference type="EC" id="2.7.11.1" evidence="1"/>
<keyword evidence="2" id="KW-0723">Serine/threonine-protein kinase</keyword>
<proteinExistence type="predicted"/>
<dbReference type="InterPro" id="IPR031636">
    <property type="entry name" value="PknG_TPR"/>
</dbReference>
<dbReference type="Gene3D" id="1.25.40.10">
    <property type="entry name" value="Tetratricopeptide repeat domain"/>
    <property type="match status" value="1"/>
</dbReference>
<evidence type="ECO:0000256" key="5">
    <source>
        <dbReference type="ARBA" id="ARBA00022777"/>
    </source>
</evidence>
<keyword evidence="6" id="KW-0067">ATP-binding</keyword>
<sequence>MEIAPIAKVDPATTIMVDAEVPESKRYCAKCNNQVGRSRGDRPGRTSGFCPHCGEAFNFTPKLVKGDVVGGQYEVAGALAHGGLGWVYLAVDLNVSKRWVVLKGLLNSGDEDALAAALAEQRFLAEVEHPNIVKIYNFVEHDGAGYIVMEYVGGKSLKDMLKQRREANGGNSDPLPLDQALEFLIEIMPAFSYLHERGLIFCDFKPDNVIQSGDQMKLIDLGGVVHIDDQEAAIYGTVGYQAPEMATDGPSVASDLYTIGRSLAVLTTDFRGYQTTFKESLPSRDEFEVYTRYESFYRLVDRATRPDPDERFVDAAEMQEQMLGVLRQVVAAQGTPKPAPSKVFTGELRTDMKSEAPRWQDLPTPLIDLTDPAAGFLASITLTDPAEVLALLKHAPQETVEVRLRALRAEIDLATRHGFFDDARKARDRFAALDGADWRLAWYDGLLALATQDWTTARSRFDAVYSVLPGELAPQLALGFTEELSGPGRVQIAAGYYDVVSRTDPSYTTAAAGLARCRLASGDRAGAVEAYQRVPGTSSAYAISQVGAVRALVHAHPGVKVDVQALTEAAALIERLEVERAQLAELRAELLKQALASMDGGLKLPAAVLGGGRTGDTGEKDVRFALEDAYREMARAAHGPEKIRLVDMANAARPRTRT</sequence>
<evidence type="ECO:0000313" key="11">
    <source>
        <dbReference type="EMBL" id="BCJ40320.1"/>
    </source>
</evidence>
<gene>
    <name evidence="11" type="primary">pknG</name>
    <name evidence="11" type="ORF">Aiant_09770</name>
</gene>
<accession>A0ABN6C492</accession>
<keyword evidence="9" id="KW-0175">Coiled coil</keyword>
<evidence type="ECO:0000256" key="3">
    <source>
        <dbReference type="ARBA" id="ARBA00022679"/>
    </source>
</evidence>
<keyword evidence="3" id="KW-0808">Transferase</keyword>
<dbReference type="Proteomes" id="UP000676967">
    <property type="component" value="Chromosome"/>
</dbReference>
<dbReference type="SUPFAM" id="SSF56112">
    <property type="entry name" value="Protein kinase-like (PK-like)"/>
    <property type="match status" value="1"/>
</dbReference>
<evidence type="ECO:0000256" key="8">
    <source>
        <dbReference type="ARBA" id="ARBA00048679"/>
    </source>
</evidence>
<name>A0ABN6C492_9ACTN</name>
<evidence type="ECO:0000256" key="1">
    <source>
        <dbReference type="ARBA" id="ARBA00012513"/>
    </source>
</evidence>
<protein>
    <recommendedName>
        <fullName evidence="1">non-specific serine/threonine protein kinase</fullName>
        <ecNumber evidence="1">2.7.11.1</ecNumber>
    </recommendedName>
</protein>
<dbReference type="SUPFAM" id="SSF48452">
    <property type="entry name" value="TPR-like"/>
    <property type="match status" value="1"/>
</dbReference>
<dbReference type="Gene3D" id="1.10.510.10">
    <property type="entry name" value="Transferase(Phosphotransferase) domain 1"/>
    <property type="match status" value="1"/>
</dbReference>